<protein>
    <recommendedName>
        <fullName evidence="3">TraB family protein</fullName>
    </recommendedName>
</protein>
<proteinExistence type="predicted"/>
<dbReference type="Proteomes" id="UP000243978">
    <property type="component" value="Unassembled WGS sequence"/>
</dbReference>
<name>A0A2T6BDY3_9RHOB</name>
<accession>A0A2T6BDY3</accession>
<dbReference type="EMBL" id="QBKS01000002">
    <property type="protein sequence ID" value="PTX54278.1"/>
    <property type="molecule type" value="Genomic_DNA"/>
</dbReference>
<comment type="caution">
    <text evidence="1">The sequence shown here is derived from an EMBL/GenBank/DDBJ whole genome shotgun (WGS) entry which is preliminary data.</text>
</comment>
<dbReference type="RefSeq" id="WP_107846628.1">
    <property type="nucleotide sequence ID" value="NZ_QBKS01000002.1"/>
</dbReference>
<reference evidence="1 2" key="1">
    <citation type="submission" date="2018-04" db="EMBL/GenBank/DDBJ databases">
        <title>Genomic Encyclopedia of Archaeal and Bacterial Type Strains, Phase II (KMG-II): from individual species to whole genera.</title>
        <authorList>
            <person name="Goeker M."/>
        </authorList>
    </citation>
    <scope>NUCLEOTIDE SEQUENCE [LARGE SCALE GENOMIC DNA]</scope>
    <source>
        <strain evidence="1 2">DSM 100977</strain>
    </source>
</reference>
<sequence>MQILESSSFGVRSAIWTLASPDAARTVMLCPMVHVAERGFYDAVAERLDGCDTILLEGVGGRTAARLSRGYGQLARAPRLGLVSQREMPLEAVRDRIIRLEADADFDAQWRGLPWAIRSFLPIVSHGYFTYLRHFGTRAMLARHLEVELLAARGDILDETFKDVDTVILDRRDAHLCAALDEHLAQPAGPRGCIGVVYGAAHIPAVIRHLIKGHGYTPAQGDWLTVFSL</sequence>
<evidence type="ECO:0000313" key="1">
    <source>
        <dbReference type="EMBL" id="PTX54278.1"/>
    </source>
</evidence>
<dbReference type="AlphaFoldDB" id="A0A2T6BDY3"/>
<keyword evidence="2" id="KW-1185">Reference proteome</keyword>
<gene>
    <name evidence="1" type="ORF">C8N43_3091</name>
</gene>
<evidence type="ECO:0000313" key="2">
    <source>
        <dbReference type="Proteomes" id="UP000243978"/>
    </source>
</evidence>
<organism evidence="1 2">
    <name type="scientific">Litoreibacter ponti</name>
    <dbReference type="NCBI Taxonomy" id="1510457"/>
    <lineage>
        <taxon>Bacteria</taxon>
        <taxon>Pseudomonadati</taxon>
        <taxon>Pseudomonadota</taxon>
        <taxon>Alphaproteobacteria</taxon>
        <taxon>Rhodobacterales</taxon>
        <taxon>Roseobacteraceae</taxon>
        <taxon>Litoreibacter</taxon>
    </lineage>
</organism>
<evidence type="ECO:0008006" key="3">
    <source>
        <dbReference type="Google" id="ProtNLM"/>
    </source>
</evidence>
<dbReference type="OrthoDB" id="7834500at2"/>